<reference evidence="1" key="2">
    <citation type="journal article" date="2015" name="Data Brief">
        <title>Shoot transcriptome of the giant reed, Arundo donax.</title>
        <authorList>
            <person name="Barrero R.A."/>
            <person name="Guerrero F.D."/>
            <person name="Moolhuijzen P."/>
            <person name="Goolsby J.A."/>
            <person name="Tidwell J."/>
            <person name="Bellgard S.E."/>
            <person name="Bellgard M.I."/>
        </authorList>
    </citation>
    <scope>NUCLEOTIDE SEQUENCE</scope>
    <source>
        <tissue evidence="1">Shoot tissue taken approximately 20 cm above the soil surface</tissue>
    </source>
</reference>
<organism evidence="1">
    <name type="scientific">Arundo donax</name>
    <name type="common">Giant reed</name>
    <name type="synonym">Donax arundinaceus</name>
    <dbReference type="NCBI Taxonomy" id="35708"/>
    <lineage>
        <taxon>Eukaryota</taxon>
        <taxon>Viridiplantae</taxon>
        <taxon>Streptophyta</taxon>
        <taxon>Embryophyta</taxon>
        <taxon>Tracheophyta</taxon>
        <taxon>Spermatophyta</taxon>
        <taxon>Magnoliopsida</taxon>
        <taxon>Liliopsida</taxon>
        <taxon>Poales</taxon>
        <taxon>Poaceae</taxon>
        <taxon>PACMAD clade</taxon>
        <taxon>Arundinoideae</taxon>
        <taxon>Arundineae</taxon>
        <taxon>Arundo</taxon>
    </lineage>
</organism>
<dbReference type="EMBL" id="GBRH01273897">
    <property type="protein sequence ID" value="JAD23998.1"/>
    <property type="molecule type" value="Transcribed_RNA"/>
</dbReference>
<accession>A0A0A8YEE7</accession>
<dbReference type="AlphaFoldDB" id="A0A0A8YEE7"/>
<name>A0A0A8YEE7_ARUDO</name>
<evidence type="ECO:0000313" key="1">
    <source>
        <dbReference type="EMBL" id="JAD23998.1"/>
    </source>
</evidence>
<sequence length="24" mass="2450">MAAVVSIAGVGWLLPPGVDGWVVR</sequence>
<proteinExistence type="predicted"/>
<reference evidence="1" key="1">
    <citation type="submission" date="2014-09" db="EMBL/GenBank/DDBJ databases">
        <authorList>
            <person name="Magalhaes I.L.F."/>
            <person name="Oliveira U."/>
            <person name="Santos F.R."/>
            <person name="Vidigal T.H.D.A."/>
            <person name="Brescovit A.D."/>
            <person name="Santos A.J."/>
        </authorList>
    </citation>
    <scope>NUCLEOTIDE SEQUENCE</scope>
    <source>
        <tissue evidence="1">Shoot tissue taken approximately 20 cm above the soil surface</tissue>
    </source>
</reference>
<protein>
    <submittedName>
        <fullName evidence="1">Uncharacterized protein</fullName>
    </submittedName>
</protein>